<evidence type="ECO:0008006" key="6">
    <source>
        <dbReference type="Google" id="ProtNLM"/>
    </source>
</evidence>
<dbReference type="PATRIC" id="fig|1172190.3.peg.417"/>
<dbReference type="OrthoDB" id="5372269at2"/>
<dbReference type="RefSeq" id="WP_021286707.1">
    <property type="nucleotide sequence ID" value="NZ_AUPZ01000002.1"/>
</dbReference>
<evidence type="ECO:0000313" key="4">
    <source>
        <dbReference type="EMBL" id="EQB40627.1"/>
    </source>
</evidence>
<feature type="coiled-coil region" evidence="2">
    <location>
        <begin position="277"/>
        <end position="304"/>
    </location>
</feature>
<evidence type="ECO:0000256" key="3">
    <source>
        <dbReference type="SAM" id="SignalP"/>
    </source>
</evidence>
<dbReference type="STRING" id="1172190.M947_02130"/>
<dbReference type="GO" id="GO:0015562">
    <property type="term" value="F:efflux transmembrane transporter activity"/>
    <property type="evidence" value="ECO:0007669"/>
    <property type="project" value="InterPro"/>
</dbReference>
<dbReference type="eggNOG" id="COG1538">
    <property type="taxonomic scope" value="Bacteria"/>
</dbReference>
<dbReference type="Pfam" id="PF02321">
    <property type="entry name" value="OEP"/>
    <property type="match status" value="1"/>
</dbReference>
<keyword evidence="3" id="KW-0732">Signal</keyword>
<accession>T0JU71</accession>
<dbReference type="Gene3D" id="1.20.1600.10">
    <property type="entry name" value="Outer membrane efflux proteins (OEP)"/>
    <property type="match status" value="1"/>
</dbReference>
<dbReference type="SUPFAM" id="SSF56954">
    <property type="entry name" value="Outer membrane efflux proteins (OEP)"/>
    <property type="match status" value="1"/>
</dbReference>
<dbReference type="InterPro" id="IPR003423">
    <property type="entry name" value="OMP_efflux"/>
</dbReference>
<sequence length="389" mass="44578">MIKILSIVVLISASLFAQNFDVFLDNAIKKSPYLKSSRVEISQAKEQGLMTTRYKNPSLDLVYSKFKPDISRDENGYSVTITQPIRLWGVGSDAQALSNATIKKASSNYALSYAEFARDISLLFTKYAQTKKMFELAKEELEIAEHIYEISKQRNLAGTISKSEMLQSRVEYEMVEIKAQTLNLDIQERYFALLEFAGAREEIELDFTHEFRLSKGSLTKNNPEINYLLSYKDEAKASSQIDSNKLKWIDINAQYESEPDQDIFRVGASIPLAIFNTSKEERRIAKLEADKAQLLIQNQEAKLSTEMSRLKKQRDLLLLLKSKNEQTLKTQIELLEMFEDGYKIASVNLLELQNIKNRVIKTKESLIKIETTLNQNIITNNYLLGAYND</sequence>
<evidence type="ECO:0000256" key="1">
    <source>
        <dbReference type="ARBA" id="ARBA00007613"/>
    </source>
</evidence>
<protein>
    <recommendedName>
        <fullName evidence="6">Transporter</fullName>
    </recommendedName>
</protein>
<comment type="similarity">
    <text evidence="1">Belongs to the outer membrane factor (OMF) (TC 1.B.17) family.</text>
</comment>
<organism evidence="4 5">
    <name type="scientific">Sulfurimonas hongkongensis</name>
    <dbReference type="NCBI Taxonomy" id="1172190"/>
    <lineage>
        <taxon>Bacteria</taxon>
        <taxon>Pseudomonadati</taxon>
        <taxon>Campylobacterota</taxon>
        <taxon>Epsilonproteobacteria</taxon>
        <taxon>Campylobacterales</taxon>
        <taxon>Sulfurimonadaceae</taxon>
        <taxon>Sulfurimonas</taxon>
    </lineage>
</organism>
<gene>
    <name evidence="4" type="ORF">M947_02130</name>
</gene>
<feature type="chain" id="PRO_5004565957" description="Transporter" evidence="3">
    <location>
        <begin position="18"/>
        <end position="389"/>
    </location>
</feature>
<evidence type="ECO:0000313" key="5">
    <source>
        <dbReference type="Proteomes" id="UP000015520"/>
    </source>
</evidence>
<name>T0JU71_9BACT</name>
<dbReference type="AlphaFoldDB" id="T0JU71"/>
<dbReference type="PANTHER" id="PTHR30203">
    <property type="entry name" value="OUTER MEMBRANE CATION EFFLUX PROTEIN"/>
    <property type="match status" value="1"/>
</dbReference>
<feature type="signal peptide" evidence="3">
    <location>
        <begin position="1"/>
        <end position="17"/>
    </location>
</feature>
<comment type="caution">
    <text evidence="4">The sequence shown here is derived from an EMBL/GenBank/DDBJ whole genome shotgun (WGS) entry which is preliminary data.</text>
</comment>
<keyword evidence="2" id="KW-0175">Coiled coil</keyword>
<dbReference type="Proteomes" id="UP000015520">
    <property type="component" value="Unassembled WGS sequence"/>
</dbReference>
<proteinExistence type="inferred from homology"/>
<keyword evidence="5" id="KW-1185">Reference proteome</keyword>
<dbReference type="EMBL" id="AUPZ01000002">
    <property type="protein sequence ID" value="EQB40627.1"/>
    <property type="molecule type" value="Genomic_DNA"/>
</dbReference>
<reference evidence="4 5" key="1">
    <citation type="submission" date="2013-07" db="EMBL/GenBank/DDBJ databases">
        <title>Sulfurimonas hongkongensis AST-10 Genome Sequencing.</title>
        <authorList>
            <person name="Cai L."/>
            <person name="Zhang T."/>
        </authorList>
    </citation>
    <scope>NUCLEOTIDE SEQUENCE [LARGE SCALE GENOMIC DNA]</scope>
    <source>
        <strain evidence="4 5">AST-10</strain>
    </source>
</reference>
<evidence type="ECO:0000256" key="2">
    <source>
        <dbReference type="SAM" id="Coils"/>
    </source>
</evidence>
<dbReference type="InterPro" id="IPR010131">
    <property type="entry name" value="MdtP/NodT-like"/>
</dbReference>